<dbReference type="EMBL" id="BAABGQ010000006">
    <property type="protein sequence ID" value="GAA4500552.1"/>
    <property type="molecule type" value="Genomic_DNA"/>
</dbReference>
<evidence type="ECO:0000313" key="3">
    <source>
        <dbReference type="Proteomes" id="UP001501243"/>
    </source>
</evidence>
<dbReference type="RefSeq" id="WP_208131977.1">
    <property type="nucleotide sequence ID" value="NZ_BAABGQ010000006.1"/>
</dbReference>
<protein>
    <recommendedName>
        <fullName evidence="4">Secretion system C-terminal sorting domain-containing protein</fullName>
    </recommendedName>
</protein>
<evidence type="ECO:0000313" key="2">
    <source>
        <dbReference type="EMBL" id="GAA4500552.1"/>
    </source>
</evidence>
<dbReference type="Proteomes" id="UP001501243">
    <property type="component" value="Unassembled WGS sequence"/>
</dbReference>
<feature type="chain" id="PRO_5047241149" description="Secretion system C-terminal sorting domain-containing protein" evidence="1">
    <location>
        <begin position="41"/>
        <end position="944"/>
    </location>
</feature>
<keyword evidence="3" id="KW-1185">Reference proteome</keyword>
<comment type="caution">
    <text evidence="2">The sequence shown here is derived from an EMBL/GenBank/DDBJ whole genome shotgun (WGS) entry which is preliminary data.</text>
</comment>
<gene>
    <name evidence="2" type="ORF">GCM10023172_20930</name>
</gene>
<keyword evidence="1" id="KW-0732">Signal</keyword>
<dbReference type="InterPro" id="IPR026444">
    <property type="entry name" value="Secre_tail"/>
</dbReference>
<organism evidence="2 3">
    <name type="scientific">Hymenobacter ginsengisoli</name>
    <dbReference type="NCBI Taxonomy" id="1051626"/>
    <lineage>
        <taxon>Bacteria</taxon>
        <taxon>Pseudomonadati</taxon>
        <taxon>Bacteroidota</taxon>
        <taxon>Cytophagia</taxon>
        <taxon>Cytophagales</taxon>
        <taxon>Hymenobacteraceae</taxon>
        <taxon>Hymenobacter</taxon>
    </lineage>
</organism>
<accession>A0ABP8QBC8</accession>
<sequence length="944" mass="100026">MSTITLNRERLRGGQSRLRQAFAPLLFLLAIFGFSQSALAQAVDDNSISLNQQPSGTSSAQVANYRGSYFAGDTPYNNYVQLGQVATDGTVVKLAPSIGTYDLNGTSSLTLVGTSLVAEDGTGRGAVTVTGAQLYYRVYPTSATNVSNTTYPFNSVAMTDGGTYNGITSPPTHNFSATSNMNLLAGLTTGGTYNIEIYFVINKSDGTTQQDPAGYYRAQFTLTAPPAPTLVGTYVYIAPNGGANSVYNVSPPTPNPYQGANLGTSYDVNTGILLLNGGAANTTESGANTITNVTLYYRVRQVGTAGGSFSFINLPLTSNSNGAKTFSTNSANINLIQGLPNTGSYSLDIFYQASGTNSSNPNNTTTFTQVDNNNGSYYSATFTVTGTPIPSTVWVGGINDDWFNAANWTNGVPTAGTNATIRNLGTGNTGLYPNINAGISYTAQYNPNYTGVRTNPVDNTNSGPALARDLTMEGNTQSDRSILRLQAGELDVYGNFNNPQLSFIQREYTTLNFAGANQNISNGDFAQVVVSGSGVKYVVGLITVKQSITFKGGLLVTDITRTAASQVILADRDPTNNNDGAQLIGETDAHYLLGFVRTNRGGTTLGELYTYGNIGMTLLWHPTSYNDPNGAPLAGGNPGTVEITRNTAEAYNPVSNTSGIRRIFGVRPGSPGATTGGLNADMTFHYLNRETQNLGSGGNIKIDESNLVLFRSVNSGNTFTNLGRNSIDTVANVLTKNGITTFATFTLGDQNNPLPVKLVAFDAKRQGNNTLVTWATADETNNAGFEVQVSSDARTFRKLAFVNSYSNNSTAYQTYSYTDIEANKSGVRYYRLRQVDLDGKESYSPVRAVSFATASAGAVAINVYPNPSTSADQPTLVVQSPVAGLGHLQVMDLTGRTIVSRDITTVAGVTEVAVPGSSELSAGIYMVKVTMPSGEVKTTRLQKR</sequence>
<dbReference type="NCBIfam" id="TIGR04183">
    <property type="entry name" value="Por_Secre_tail"/>
    <property type="match status" value="1"/>
</dbReference>
<name>A0ABP8QBC8_9BACT</name>
<proteinExistence type="predicted"/>
<reference evidence="3" key="1">
    <citation type="journal article" date="2019" name="Int. J. Syst. Evol. Microbiol.">
        <title>The Global Catalogue of Microorganisms (GCM) 10K type strain sequencing project: providing services to taxonomists for standard genome sequencing and annotation.</title>
        <authorList>
            <consortium name="The Broad Institute Genomics Platform"/>
            <consortium name="The Broad Institute Genome Sequencing Center for Infectious Disease"/>
            <person name="Wu L."/>
            <person name="Ma J."/>
        </authorList>
    </citation>
    <scope>NUCLEOTIDE SEQUENCE [LARGE SCALE GENOMIC DNA]</scope>
    <source>
        <strain evidence="3">JCM 17841</strain>
    </source>
</reference>
<feature type="signal peptide" evidence="1">
    <location>
        <begin position="1"/>
        <end position="40"/>
    </location>
</feature>
<evidence type="ECO:0000256" key="1">
    <source>
        <dbReference type="SAM" id="SignalP"/>
    </source>
</evidence>
<evidence type="ECO:0008006" key="4">
    <source>
        <dbReference type="Google" id="ProtNLM"/>
    </source>
</evidence>